<organism evidence="7 8">
    <name type="scientific">Ramazzottius varieornatus</name>
    <name type="common">Water bear</name>
    <name type="synonym">Tardigrade</name>
    <dbReference type="NCBI Taxonomy" id="947166"/>
    <lineage>
        <taxon>Eukaryota</taxon>
        <taxon>Metazoa</taxon>
        <taxon>Ecdysozoa</taxon>
        <taxon>Tardigrada</taxon>
        <taxon>Eutardigrada</taxon>
        <taxon>Parachela</taxon>
        <taxon>Hypsibioidea</taxon>
        <taxon>Ramazzottiidae</taxon>
        <taxon>Ramazzottius</taxon>
    </lineage>
</organism>
<evidence type="ECO:0000256" key="2">
    <source>
        <dbReference type="ARBA" id="ARBA00006536"/>
    </source>
</evidence>
<evidence type="ECO:0000313" key="8">
    <source>
        <dbReference type="Proteomes" id="UP000186922"/>
    </source>
</evidence>
<accession>A0A1D1VIT3</accession>
<dbReference type="Proteomes" id="UP000186922">
    <property type="component" value="Unassembled WGS sequence"/>
</dbReference>
<dbReference type="InterPro" id="IPR042491">
    <property type="entry name" value="Vps35_C"/>
</dbReference>
<dbReference type="GO" id="GO:0006886">
    <property type="term" value="P:intracellular protein transport"/>
    <property type="evidence" value="ECO:0007669"/>
    <property type="project" value="TreeGrafter"/>
</dbReference>
<dbReference type="EMBL" id="BDGG01000004">
    <property type="protein sequence ID" value="GAU98388.1"/>
    <property type="molecule type" value="Genomic_DNA"/>
</dbReference>
<dbReference type="OrthoDB" id="10258141at2759"/>
<evidence type="ECO:0000256" key="1">
    <source>
        <dbReference type="ARBA" id="ARBA00004170"/>
    </source>
</evidence>
<proteinExistence type="inferred from homology"/>
<dbReference type="GO" id="GO:0030906">
    <property type="term" value="C:retromer, cargo-selective complex"/>
    <property type="evidence" value="ECO:0007669"/>
    <property type="project" value="InterPro"/>
</dbReference>
<comment type="similarity">
    <text evidence="2 6">Belongs to the VPS35 family.</text>
</comment>
<dbReference type="PANTHER" id="PTHR11099">
    <property type="entry name" value="VACUOLAR SORTING PROTEIN 35"/>
    <property type="match status" value="1"/>
</dbReference>
<evidence type="ECO:0000256" key="4">
    <source>
        <dbReference type="ARBA" id="ARBA00022927"/>
    </source>
</evidence>
<keyword evidence="3 6" id="KW-0813">Transport</keyword>
<sequence length="781" mass="89635">MDEQDKLLDDCLRAVKQEAFQMKRCIDKSRLMDALKHASSMLMELRTGSLTPKNYYELYMAVCAELNQLQMFLLDEFQRGNKLSELYELVQYASNIIPRLYLLVTIGVVFIKSHESSRKDIMKDLVEMCRGVQHPLRGLFLRNYLLQECKHVLPDVLVEVANESSPDDASQNGTVLDSVDFVLTNFAEMNKLWVRMQHQGHSRDRVRRERERQELRLLVGTNLVRLSQLESIDIDRYIKNVLPGVLEQTVSCRDAIAQEYLMECIIQVFPDDFHIETLQTFLKACSELQTGVNIRRVVGALIDRLAVYSQRQDTSEIPGHIHLFDIFNRQIAAIFAAKPELPLEDVVALEVALANLALKCYPDRIDLVDQVLQNVDEVFQKQSVEEIPSDSAVSKELLKLLKVPLDHYKDILTVLRLQHYSNLLKYLNFKPKKEISLNVIRSIVDNATVISNLEEVESLLQMVKPLIEDHPSVTVDHTSDEFIEEQTTVGKLIHFLKAPEMDLQCQILGTVRNFFGEGGIHRVSYTLPTILFLSYDLAYGYFLVREEDTKWNKKCQKVFQFCHQTITALAKLELFELCARLFLQGVLALSRIPFDTRETVAYEFMTQVFSIYEDEISDSKAQISTIFLIIGTLQHVSCFSEENHEPLRTQCALAAAKLLKKPDQCRALVAAANLFWSGKVGEKELKDTKRVMDCLKKALRVASQCMDNLVKIQLYVEVADAYAVFQQRGVDAITDEMLIQMLQKIQDELPSLEVSDESVHVNKHFQNCLDQLKKLKPDIPF</sequence>
<keyword evidence="5" id="KW-0472">Membrane</keyword>
<dbReference type="PANTHER" id="PTHR11099:SF0">
    <property type="entry name" value="VACUOLAR PROTEIN SORTING-ASSOCIATED PROTEIN 35"/>
    <property type="match status" value="1"/>
</dbReference>
<dbReference type="Pfam" id="PF03635">
    <property type="entry name" value="Vps35"/>
    <property type="match status" value="1"/>
</dbReference>
<dbReference type="STRING" id="947166.A0A1D1VIT3"/>
<evidence type="ECO:0000256" key="6">
    <source>
        <dbReference type="PIRNR" id="PIRNR009375"/>
    </source>
</evidence>
<dbReference type="AlphaFoldDB" id="A0A1D1VIT3"/>
<keyword evidence="8" id="KW-1185">Reference proteome</keyword>
<comment type="subcellular location">
    <subcellularLocation>
        <location evidence="1">Membrane</location>
        <topology evidence="1">Peripheral membrane protein</topology>
    </subcellularLocation>
</comment>
<keyword evidence="4 6" id="KW-0653">Protein transport</keyword>
<protein>
    <recommendedName>
        <fullName evidence="6">Vacuolar protein sorting-associated protein 35</fullName>
    </recommendedName>
</protein>
<reference evidence="7 8" key="1">
    <citation type="journal article" date="2016" name="Nat. Commun.">
        <title>Extremotolerant tardigrade genome and improved radiotolerance of human cultured cells by tardigrade-unique protein.</title>
        <authorList>
            <person name="Hashimoto T."/>
            <person name="Horikawa D.D."/>
            <person name="Saito Y."/>
            <person name="Kuwahara H."/>
            <person name="Kozuka-Hata H."/>
            <person name="Shin-I T."/>
            <person name="Minakuchi Y."/>
            <person name="Ohishi K."/>
            <person name="Motoyama A."/>
            <person name="Aizu T."/>
            <person name="Enomoto A."/>
            <person name="Kondo K."/>
            <person name="Tanaka S."/>
            <person name="Hara Y."/>
            <person name="Koshikawa S."/>
            <person name="Sagara H."/>
            <person name="Miura T."/>
            <person name="Yokobori S."/>
            <person name="Miyagawa K."/>
            <person name="Suzuki Y."/>
            <person name="Kubo T."/>
            <person name="Oyama M."/>
            <person name="Kohara Y."/>
            <person name="Fujiyama A."/>
            <person name="Arakawa K."/>
            <person name="Katayama T."/>
            <person name="Toyoda A."/>
            <person name="Kunieda T."/>
        </authorList>
    </citation>
    <scope>NUCLEOTIDE SEQUENCE [LARGE SCALE GENOMIC DNA]</scope>
    <source>
        <strain evidence="7 8">YOKOZUNA-1</strain>
    </source>
</reference>
<dbReference type="GO" id="GO:0005829">
    <property type="term" value="C:cytosol"/>
    <property type="evidence" value="ECO:0007669"/>
    <property type="project" value="GOC"/>
</dbReference>
<comment type="function">
    <text evidence="6">Plays a role in vesicular protein sorting.</text>
</comment>
<evidence type="ECO:0000313" key="7">
    <source>
        <dbReference type="EMBL" id="GAU98388.1"/>
    </source>
</evidence>
<comment type="caution">
    <text evidence="7">The sequence shown here is derived from an EMBL/GenBank/DDBJ whole genome shotgun (WGS) entry which is preliminary data.</text>
</comment>
<dbReference type="GO" id="GO:0042147">
    <property type="term" value="P:retrograde transport, endosome to Golgi"/>
    <property type="evidence" value="ECO:0007669"/>
    <property type="project" value="InterPro"/>
</dbReference>
<dbReference type="InterPro" id="IPR005378">
    <property type="entry name" value="Vps35"/>
</dbReference>
<evidence type="ECO:0000256" key="5">
    <source>
        <dbReference type="ARBA" id="ARBA00023136"/>
    </source>
</evidence>
<evidence type="ECO:0000256" key="3">
    <source>
        <dbReference type="ARBA" id="ARBA00022448"/>
    </source>
</evidence>
<dbReference type="GO" id="GO:0005770">
    <property type="term" value="C:late endosome"/>
    <property type="evidence" value="ECO:0007669"/>
    <property type="project" value="TreeGrafter"/>
</dbReference>
<name>A0A1D1VIT3_RAMVA</name>
<dbReference type="PIRSF" id="PIRSF009375">
    <property type="entry name" value="Retromer_Vps35"/>
    <property type="match status" value="1"/>
</dbReference>
<dbReference type="Gene3D" id="1.25.40.660">
    <property type="entry name" value="Vacuolar protein sorting-associated protein 35, helical subcomplex Vps35-C"/>
    <property type="match status" value="1"/>
</dbReference>
<gene>
    <name evidence="7" type="primary">RvY_09543-1</name>
    <name evidence="7" type="synonym">RvY_09543.1</name>
    <name evidence="7" type="ORF">RvY_09543</name>
</gene>